<comment type="caution">
    <text evidence="1">The sequence shown here is derived from an EMBL/GenBank/DDBJ whole genome shotgun (WGS) entry which is preliminary data.</text>
</comment>
<dbReference type="InterPro" id="IPR052050">
    <property type="entry name" value="SecEffector_AnkRepeat"/>
</dbReference>
<keyword evidence="2" id="KW-1185">Reference proteome</keyword>
<sequence>MASHLTPASSGVSGDPAPTLPLNVIELILSVTPAHSFNKTPFLSLINVLPQQTVPLAYAAALIQVFNANSIFNDTIPSCLVRLFQEPHCDDHSKRLISLIKEPLFRDIDWCSVAMTKLICTAGNIALLDHLLNMADLDLYGEAINVAAGHGHVDLLKWWVGKYPSLAGQLRQGGIVDAAKNGHVGVLDWWAGLSPPRPFPFTGVDMVGEVVTMGQLATLQWWKSSQAAAFVFTENHWALASKFGHLDILEYFKSQGLPWPTSTFPSVYGACEQGHVDVLDFWYKAIANGAPFAFKYSADALDVASANGHIKVLEFFTSAGLELRFSPAAMSFARLKGHTAVVKWWNKCRLYKTLISGCLKPVGMNGGQQLIDIVTLCAFGRLDLVAESVLAQQNTLTHLRIVRNACWLGQLNVLVLLERHLKSVVLDKSLVEVVCTNAFVGNQAAAVQWCLRTLPTLGLEWWQSRVDGALTSGHVAVLEVLASAFGEDFYAWDTLGATLVGAACRGGKLLSLDYLTELRPVQQWSDDVKEVAIADAAASGHISVLEWLLEQEVDFEHAVVDSHAGLGPIDKASENGHVQILQWWSGGDLRFHFTELALWNAMKNKHKRVIQWWIWSGKVIAPFMLKALNDALEQSG</sequence>
<accession>A0A1Y2HV76</accession>
<name>A0A1Y2HV76_9FUNG</name>
<evidence type="ECO:0000313" key="1">
    <source>
        <dbReference type="EMBL" id="ORZ38515.1"/>
    </source>
</evidence>
<evidence type="ECO:0008006" key="3">
    <source>
        <dbReference type="Google" id="ProtNLM"/>
    </source>
</evidence>
<dbReference type="InterPro" id="IPR002110">
    <property type="entry name" value="Ankyrin_rpt"/>
</dbReference>
<dbReference type="Gene3D" id="1.25.40.20">
    <property type="entry name" value="Ankyrin repeat-containing domain"/>
    <property type="match status" value="1"/>
</dbReference>
<reference evidence="1 2" key="1">
    <citation type="submission" date="2016-07" db="EMBL/GenBank/DDBJ databases">
        <title>Pervasive Adenine N6-methylation of Active Genes in Fungi.</title>
        <authorList>
            <consortium name="DOE Joint Genome Institute"/>
            <person name="Mondo S.J."/>
            <person name="Dannebaum R.O."/>
            <person name="Kuo R.C."/>
            <person name="Labutti K."/>
            <person name="Haridas S."/>
            <person name="Kuo A."/>
            <person name="Salamov A."/>
            <person name="Ahrendt S.R."/>
            <person name="Lipzen A."/>
            <person name="Sullivan W."/>
            <person name="Andreopoulos W.B."/>
            <person name="Clum A."/>
            <person name="Lindquist E."/>
            <person name="Daum C."/>
            <person name="Ramamoorthy G.K."/>
            <person name="Gryganskyi A."/>
            <person name="Culley D."/>
            <person name="Magnuson J.K."/>
            <person name="James T.Y."/>
            <person name="O'Malley M.A."/>
            <person name="Stajich J.E."/>
            <person name="Spatafora J.W."/>
            <person name="Visel A."/>
            <person name="Grigoriev I.V."/>
        </authorList>
    </citation>
    <scope>NUCLEOTIDE SEQUENCE [LARGE SCALE GENOMIC DNA]</scope>
    <source>
        <strain evidence="1 2">PL171</strain>
    </source>
</reference>
<dbReference type="Proteomes" id="UP000193411">
    <property type="component" value="Unassembled WGS sequence"/>
</dbReference>
<dbReference type="SUPFAM" id="SSF48403">
    <property type="entry name" value="Ankyrin repeat"/>
    <property type="match status" value="1"/>
</dbReference>
<gene>
    <name evidence="1" type="ORF">BCR44DRAFT_1428416</name>
</gene>
<dbReference type="AlphaFoldDB" id="A0A1Y2HV76"/>
<dbReference type="SUPFAM" id="SSF140860">
    <property type="entry name" value="Pseudo ankyrin repeat-like"/>
    <property type="match status" value="1"/>
</dbReference>
<dbReference type="InterPro" id="IPR036770">
    <property type="entry name" value="Ankyrin_rpt-contain_sf"/>
</dbReference>
<dbReference type="PANTHER" id="PTHR46586:SF3">
    <property type="entry name" value="ANKYRIN REPEAT-CONTAINING PROTEIN"/>
    <property type="match status" value="1"/>
</dbReference>
<protein>
    <recommendedName>
        <fullName evidence="3">Ankyrin repeat-containing domain protein</fullName>
    </recommendedName>
</protein>
<dbReference type="OrthoDB" id="10261302at2759"/>
<evidence type="ECO:0000313" key="2">
    <source>
        <dbReference type="Proteomes" id="UP000193411"/>
    </source>
</evidence>
<dbReference type="EMBL" id="MCFL01000008">
    <property type="protein sequence ID" value="ORZ38515.1"/>
    <property type="molecule type" value="Genomic_DNA"/>
</dbReference>
<dbReference type="Pfam" id="PF13637">
    <property type="entry name" value="Ank_4"/>
    <property type="match status" value="1"/>
</dbReference>
<dbReference type="PANTHER" id="PTHR46586">
    <property type="entry name" value="ANKYRIN REPEAT-CONTAINING PROTEIN"/>
    <property type="match status" value="1"/>
</dbReference>
<proteinExistence type="predicted"/>
<organism evidence="1 2">
    <name type="scientific">Catenaria anguillulae PL171</name>
    <dbReference type="NCBI Taxonomy" id="765915"/>
    <lineage>
        <taxon>Eukaryota</taxon>
        <taxon>Fungi</taxon>
        <taxon>Fungi incertae sedis</taxon>
        <taxon>Blastocladiomycota</taxon>
        <taxon>Blastocladiomycetes</taxon>
        <taxon>Blastocladiales</taxon>
        <taxon>Catenariaceae</taxon>
        <taxon>Catenaria</taxon>
    </lineage>
</organism>